<dbReference type="GO" id="GO:0031469">
    <property type="term" value="C:bacterial microcompartment"/>
    <property type="evidence" value="ECO:0007669"/>
    <property type="project" value="UniProtKB-SubCell"/>
</dbReference>
<sequence>MVVTLEDGGSLIALDPLGCNDGEAVLVTQGSVAAGYFTKIKAPVDALIIGSIDEESS</sequence>
<evidence type="ECO:0000313" key="3">
    <source>
        <dbReference type="EMBL" id="SVD12318.1"/>
    </source>
</evidence>
<dbReference type="EMBL" id="UINC01130935">
    <property type="protein sequence ID" value="SVD12318.1"/>
    <property type="molecule type" value="Genomic_DNA"/>
</dbReference>
<evidence type="ECO:0008006" key="4">
    <source>
        <dbReference type="Google" id="ProtNLM"/>
    </source>
</evidence>
<dbReference type="SUPFAM" id="SSF159133">
    <property type="entry name" value="EutN/CcmL-like"/>
    <property type="match status" value="1"/>
</dbReference>
<dbReference type="Gene3D" id="2.40.50.220">
    <property type="entry name" value="EutN/Ccml"/>
    <property type="match status" value="1"/>
</dbReference>
<comment type="subcellular location">
    <subcellularLocation>
        <location evidence="1">Bacterial microcompartment</location>
    </subcellularLocation>
</comment>
<name>A0A382ST18_9ZZZZ</name>
<dbReference type="Pfam" id="PF03319">
    <property type="entry name" value="EutN_CcmL"/>
    <property type="match status" value="1"/>
</dbReference>
<organism evidence="3">
    <name type="scientific">marine metagenome</name>
    <dbReference type="NCBI Taxonomy" id="408172"/>
    <lineage>
        <taxon>unclassified sequences</taxon>
        <taxon>metagenomes</taxon>
        <taxon>ecological metagenomes</taxon>
    </lineage>
</organism>
<dbReference type="PROSITE" id="PS51932">
    <property type="entry name" value="BMV"/>
    <property type="match status" value="1"/>
</dbReference>
<dbReference type="InterPro" id="IPR036677">
    <property type="entry name" value="EutN_CcmL_sf"/>
</dbReference>
<accession>A0A382ST18</accession>
<dbReference type="InterPro" id="IPR004992">
    <property type="entry name" value="EutN_CcmL"/>
</dbReference>
<evidence type="ECO:0000256" key="1">
    <source>
        <dbReference type="ARBA" id="ARBA00024322"/>
    </source>
</evidence>
<dbReference type="AlphaFoldDB" id="A0A382ST18"/>
<keyword evidence="2" id="KW-1283">Bacterial microcompartment</keyword>
<gene>
    <name evidence="3" type="ORF">METZ01_LOCUS365172</name>
</gene>
<reference evidence="3" key="1">
    <citation type="submission" date="2018-05" db="EMBL/GenBank/DDBJ databases">
        <authorList>
            <person name="Lanie J.A."/>
            <person name="Ng W.-L."/>
            <person name="Kazmierczak K.M."/>
            <person name="Andrzejewski T.M."/>
            <person name="Davidsen T.M."/>
            <person name="Wayne K.J."/>
            <person name="Tettelin H."/>
            <person name="Glass J.I."/>
            <person name="Rusch D."/>
            <person name="Podicherti R."/>
            <person name="Tsui H.-C.T."/>
            <person name="Winkler M.E."/>
        </authorList>
    </citation>
    <scope>NUCLEOTIDE SEQUENCE</scope>
</reference>
<protein>
    <recommendedName>
        <fullName evidence="4">Ethanolamine utilization protein EutN/carboxysome structural protein Ccml</fullName>
    </recommendedName>
</protein>
<proteinExistence type="predicted"/>
<evidence type="ECO:0000256" key="2">
    <source>
        <dbReference type="ARBA" id="ARBA00024446"/>
    </source>
</evidence>